<dbReference type="CDD" id="cd07035">
    <property type="entry name" value="TPP_PYR_POX_like"/>
    <property type="match status" value="1"/>
</dbReference>
<evidence type="ECO:0000313" key="3">
    <source>
        <dbReference type="EMBL" id="KXK62077.1"/>
    </source>
</evidence>
<dbReference type="GO" id="GO:0016831">
    <property type="term" value="F:carboxy-lyase activity"/>
    <property type="evidence" value="ECO:0007669"/>
    <property type="project" value="UniProtKB-KW"/>
</dbReference>
<sequence length="168" mass="18402">MGARRAYQALVDSGTELVTAVPDSLLAPLHRYAAAHDDVEYLQVCDEATAVGIAAGARLAGRRSLVLMENSGLRRACETLARFALSHRLHTVLLLARRGAFGEANWWGLPHEETMHPHLRMLSAPTAEVDSVRDLPDLLRRAYAMLDTGQRTVALVANPPFVAELRGR</sequence>
<dbReference type="OrthoDB" id="8220795at2"/>
<dbReference type="AlphaFoldDB" id="A0A136PUP1"/>
<dbReference type="Gene3D" id="3.40.50.970">
    <property type="match status" value="1"/>
</dbReference>
<dbReference type="EMBL" id="LRQV01000027">
    <property type="protein sequence ID" value="KXK62077.1"/>
    <property type="molecule type" value="Genomic_DNA"/>
</dbReference>
<evidence type="ECO:0000256" key="1">
    <source>
        <dbReference type="ARBA" id="ARBA00022793"/>
    </source>
</evidence>
<protein>
    <submittedName>
        <fullName evidence="3">Uncharacterized protein</fullName>
    </submittedName>
</protein>
<dbReference type="InterPro" id="IPR029061">
    <property type="entry name" value="THDP-binding"/>
</dbReference>
<keyword evidence="4" id="KW-1185">Reference proteome</keyword>
<keyword evidence="1" id="KW-0210">Decarboxylase</keyword>
<dbReference type="SUPFAM" id="SSF52518">
    <property type="entry name" value="Thiamin diphosphate-binding fold (THDP-binding)"/>
    <property type="match status" value="1"/>
</dbReference>
<gene>
    <name evidence="3" type="ORF">AWW66_10470</name>
</gene>
<dbReference type="PANTHER" id="PTHR42818">
    <property type="entry name" value="SULFOPYRUVATE DECARBOXYLASE SUBUNIT ALPHA"/>
    <property type="match status" value="1"/>
</dbReference>
<evidence type="ECO:0000313" key="4">
    <source>
        <dbReference type="Proteomes" id="UP000070620"/>
    </source>
</evidence>
<dbReference type="InterPro" id="IPR051818">
    <property type="entry name" value="TPP_dependent_decarboxylase"/>
</dbReference>
<organism evidence="3 4">
    <name type="scientific">Micromonospora rosaria</name>
    <dbReference type="NCBI Taxonomy" id="47874"/>
    <lineage>
        <taxon>Bacteria</taxon>
        <taxon>Bacillati</taxon>
        <taxon>Actinomycetota</taxon>
        <taxon>Actinomycetes</taxon>
        <taxon>Micromonosporales</taxon>
        <taxon>Micromonosporaceae</taxon>
        <taxon>Micromonospora</taxon>
    </lineage>
</organism>
<dbReference type="PANTHER" id="PTHR42818:SF1">
    <property type="entry name" value="SULFOPYRUVATE DECARBOXYLASE"/>
    <property type="match status" value="1"/>
</dbReference>
<accession>A0A136PUP1</accession>
<proteinExistence type="predicted"/>
<dbReference type="Proteomes" id="UP000070620">
    <property type="component" value="Unassembled WGS sequence"/>
</dbReference>
<keyword evidence="2" id="KW-0456">Lyase</keyword>
<comment type="caution">
    <text evidence="3">The sequence shown here is derived from an EMBL/GenBank/DDBJ whole genome shotgun (WGS) entry which is preliminary data.</text>
</comment>
<reference evidence="3 4" key="1">
    <citation type="submission" date="2016-01" db="EMBL/GenBank/DDBJ databases">
        <title>Whole genome sequence and analysis of Micromonospora rosaria DSM 803, which can produce antibacterial substance rosamicin.</title>
        <authorList>
            <person name="Yang H."/>
            <person name="He X."/>
            <person name="Zhu D."/>
        </authorList>
    </citation>
    <scope>NUCLEOTIDE SEQUENCE [LARGE SCALE GENOMIC DNA]</scope>
    <source>
        <strain evidence="3 4">DSM 803</strain>
    </source>
</reference>
<dbReference type="GO" id="GO:0000287">
    <property type="term" value="F:magnesium ion binding"/>
    <property type="evidence" value="ECO:0007669"/>
    <property type="project" value="UniProtKB-ARBA"/>
</dbReference>
<name>A0A136PUP1_9ACTN</name>
<evidence type="ECO:0000256" key="2">
    <source>
        <dbReference type="ARBA" id="ARBA00023239"/>
    </source>
</evidence>
<dbReference type="RefSeq" id="WP_067363414.1">
    <property type="nucleotide sequence ID" value="NZ_JBIUBN010000010.1"/>
</dbReference>